<comment type="caution">
    <text evidence="1">The sequence shown here is derived from an EMBL/GenBank/DDBJ whole genome shotgun (WGS) entry which is preliminary data.</text>
</comment>
<evidence type="ECO:0000313" key="1">
    <source>
        <dbReference type="EMBL" id="ROR44766.1"/>
    </source>
</evidence>
<dbReference type="EMBL" id="RJVJ01000001">
    <property type="protein sequence ID" value="ROR44766.1"/>
    <property type="molecule type" value="Genomic_DNA"/>
</dbReference>
<evidence type="ECO:0008006" key="3">
    <source>
        <dbReference type="Google" id="ProtNLM"/>
    </source>
</evidence>
<reference evidence="1 2" key="1">
    <citation type="submission" date="2018-11" db="EMBL/GenBank/DDBJ databases">
        <title>Sequencing the genomes of 1000 actinobacteria strains.</title>
        <authorList>
            <person name="Klenk H.-P."/>
        </authorList>
    </citation>
    <scope>NUCLEOTIDE SEQUENCE [LARGE SCALE GENOMIC DNA]</scope>
    <source>
        <strain evidence="1 2">DSM 44780</strain>
    </source>
</reference>
<accession>A0A8G1XDZ8</accession>
<name>A0A8G1XDZ8_9ACTN</name>
<protein>
    <recommendedName>
        <fullName evidence="3">HNH endonuclease</fullName>
    </recommendedName>
</protein>
<dbReference type="Proteomes" id="UP000267408">
    <property type="component" value="Unassembled WGS sequence"/>
</dbReference>
<proteinExistence type="predicted"/>
<gene>
    <name evidence="1" type="ORF">EDD39_2975</name>
</gene>
<sequence length="210" mass="23615">MAPRGIIRARTTEYDTAWDSMGRPPLPRHVEDLIKQLSPECSLCGTTARTLQIAHIIGWPEIRQRVERHPHRAGRPQIATNMFHNPWNMLRLCRDYDHRTGCHDRQEAGEITEEVIVEARAALDRLPGAERIYGAFVDQRLLAKARKEVVDMNVVLGGLAQVVDATASTGRPPYLLNHGTVQVNRAQGWIQWGNYGCPDGPEPETGDREA</sequence>
<dbReference type="AlphaFoldDB" id="A0A8G1XDZ8"/>
<organism evidence="1 2">
    <name type="scientific">Kitasatospora cineracea</name>
    <dbReference type="NCBI Taxonomy" id="88074"/>
    <lineage>
        <taxon>Bacteria</taxon>
        <taxon>Bacillati</taxon>
        <taxon>Actinomycetota</taxon>
        <taxon>Actinomycetes</taxon>
        <taxon>Kitasatosporales</taxon>
        <taxon>Streptomycetaceae</taxon>
        <taxon>Kitasatospora</taxon>
    </lineage>
</organism>
<evidence type="ECO:0000313" key="2">
    <source>
        <dbReference type="Proteomes" id="UP000267408"/>
    </source>
</evidence>